<name>A0AAE1T632_9LAMI</name>
<dbReference type="PANTHER" id="PTHR46031:SF16">
    <property type="entry name" value="DOUBLE-STRANDED RNA-BINDING PROTEIN 4"/>
    <property type="match status" value="1"/>
</dbReference>
<feature type="compositionally biased region" description="Polar residues" evidence="4">
    <location>
        <begin position="483"/>
        <end position="492"/>
    </location>
</feature>
<proteinExistence type="predicted"/>
<evidence type="ECO:0000256" key="1">
    <source>
        <dbReference type="ARBA" id="ARBA00022737"/>
    </source>
</evidence>
<dbReference type="PANTHER" id="PTHR46031">
    <property type="match status" value="1"/>
</dbReference>
<keyword evidence="7" id="KW-1185">Reference proteome</keyword>
<dbReference type="SUPFAM" id="SSF54768">
    <property type="entry name" value="dsRNA-binding domain-like"/>
    <property type="match status" value="3"/>
</dbReference>
<dbReference type="PROSITE" id="PS50137">
    <property type="entry name" value="DS_RBD"/>
    <property type="match status" value="3"/>
</dbReference>
<feature type="domain" description="DRBM" evidence="5">
    <location>
        <begin position="252"/>
        <end position="321"/>
    </location>
</feature>
<dbReference type="Gene3D" id="3.30.160.20">
    <property type="match status" value="3"/>
</dbReference>
<dbReference type="EMBL" id="JACGWL010000754">
    <property type="protein sequence ID" value="KAK4382130.1"/>
    <property type="molecule type" value="Genomic_DNA"/>
</dbReference>
<reference evidence="6" key="2">
    <citation type="journal article" date="2024" name="Plant">
        <title>Genomic evolution and insights into agronomic trait innovations of Sesamum species.</title>
        <authorList>
            <person name="Miao H."/>
            <person name="Wang L."/>
            <person name="Qu L."/>
            <person name="Liu H."/>
            <person name="Sun Y."/>
            <person name="Le M."/>
            <person name="Wang Q."/>
            <person name="Wei S."/>
            <person name="Zheng Y."/>
            <person name="Lin W."/>
            <person name="Duan Y."/>
            <person name="Cao H."/>
            <person name="Xiong S."/>
            <person name="Wang X."/>
            <person name="Wei L."/>
            <person name="Li C."/>
            <person name="Ma Q."/>
            <person name="Ju M."/>
            <person name="Zhao R."/>
            <person name="Li G."/>
            <person name="Mu C."/>
            <person name="Tian Q."/>
            <person name="Mei H."/>
            <person name="Zhang T."/>
            <person name="Gao T."/>
            <person name="Zhang H."/>
        </authorList>
    </citation>
    <scope>NUCLEOTIDE SEQUENCE</scope>
    <source>
        <strain evidence="6">K16</strain>
    </source>
</reference>
<comment type="caution">
    <text evidence="6">The sequence shown here is derived from an EMBL/GenBank/DDBJ whole genome shotgun (WGS) entry which is preliminary data.</text>
</comment>
<feature type="domain" description="DRBM" evidence="5">
    <location>
        <begin position="330"/>
        <end position="398"/>
    </location>
</feature>
<keyword evidence="1" id="KW-0677">Repeat</keyword>
<evidence type="ECO:0000259" key="5">
    <source>
        <dbReference type="PROSITE" id="PS50137"/>
    </source>
</evidence>
<dbReference type="AlphaFoldDB" id="A0AAE1T632"/>
<organism evidence="6 7">
    <name type="scientific">Sesamum angolense</name>
    <dbReference type="NCBI Taxonomy" id="2727404"/>
    <lineage>
        <taxon>Eukaryota</taxon>
        <taxon>Viridiplantae</taxon>
        <taxon>Streptophyta</taxon>
        <taxon>Embryophyta</taxon>
        <taxon>Tracheophyta</taxon>
        <taxon>Spermatophyta</taxon>
        <taxon>Magnoliopsida</taxon>
        <taxon>eudicotyledons</taxon>
        <taxon>Gunneridae</taxon>
        <taxon>Pentapetalae</taxon>
        <taxon>asterids</taxon>
        <taxon>lamiids</taxon>
        <taxon>Lamiales</taxon>
        <taxon>Pedaliaceae</taxon>
        <taxon>Sesamum</taxon>
    </lineage>
</organism>
<dbReference type="Proteomes" id="UP001289374">
    <property type="component" value="Unassembled WGS sequence"/>
</dbReference>
<keyword evidence="2 3" id="KW-0694">RNA-binding</keyword>
<accession>A0AAE1T632</accession>
<feature type="region of interest" description="Disordered" evidence="4">
    <location>
        <begin position="447"/>
        <end position="499"/>
    </location>
</feature>
<reference evidence="6" key="1">
    <citation type="submission" date="2020-06" db="EMBL/GenBank/DDBJ databases">
        <authorList>
            <person name="Li T."/>
            <person name="Hu X."/>
            <person name="Zhang T."/>
            <person name="Song X."/>
            <person name="Zhang H."/>
            <person name="Dai N."/>
            <person name="Sheng W."/>
            <person name="Hou X."/>
            <person name="Wei L."/>
        </authorList>
    </citation>
    <scope>NUCLEOTIDE SEQUENCE</scope>
    <source>
        <strain evidence="6">K16</strain>
        <tissue evidence="6">Leaf</tissue>
    </source>
</reference>
<dbReference type="Pfam" id="PF00035">
    <property type="entry name" value="dsrm"/>
    <property type="match status" value="3"/>
</dbReference>
<feature type="domain" description="DRBM" evidence="5">
    <location>
        <begin position="1"/>
        <end position="70"/>
    </location>
</feature>
<sequence length="545" mass="60552">MYKSKLQELCHRRSWELPEYTTIKNGPDHMSRFTASVNVHGEVFQTPAPCRSAKEAQNTAARIAFDHFNVPSSPRLHRPLPSSSALPSQFNDVSVPAVPPSPEMQPVAGDLPLLTLSPQRVAGAPLPLSPLPSALPIPPRGLLAIKKDANSKPAIEEVLLQNCEDTTDTSMVHRRAIGSHEEKWFIIGYDELMIVHHLTVSHFRLHFKIDSFVFPSSLLQFILNEKPLEKKQLEALNLATLLETHDRDTLHMYKNLLQQYAQKQNLGFPVYTSEAEGPPHARRFKSRVCLDGKSYETFEFFPTLKEAEQAAAKVACQVLSVDVVQEDAGLYKNLLQEFAQKKSLLCPSYETVSSGLSHRPVFVSTVEIGSDTFRGAEAKTKKLAEMNAAKVAYYALTRGCTAGESSKVSSVNECVVADILPQHTQLVAMNKKHQDATFEEYHIHAKRAKSSPENVNVNVNAHVPGPPHSTSPSNDTDLLCSPVENSTSTQPVAEQPLESQHLHQWKTVVYPRNSSLPVPKHASVKSYSDDKWVAYRVELDPKPTA</sequence>
<evidence type="ECO:0000256" key="3">
    <source>
        <dbReference type="PROSITE-ProRule" id="PRU00266"/>
    </source>
</evidence>
<dbReference type="GO" id="GO:0003723">
    <property type="term" value="F:RNA binding"/>
    <property type="evidence" value="ECO:0007669"/>
    <property type="project" value="UniProtKB-UniRule"/>
</dbReference>
<evidence type="ECO:0000313" key="6">
    <source>
        <dbReference type="EMBL" id="KAK4382130.1"/>
    </source>
</evidence>
<evidence type="ECO:0000313" key="7">
    <source>
        <dbReference type="Proteomes" id="UP001289374"/>
    </source>
</evidence>
<evidence type="ECO:0000256" key="4">
    <source>
        <dbReference type="SAM" id="MobiDB-lite"/>
    </source>
</evidence>
<protein>
    <submittedName>
        <fullName evidence="6">Double-stranded RNA-binding protein 4</fullName>
    </submittedName>
</protein>
<gene>
    <name evidence="6" type="ORF">Sango_2901000</name>
</gene>
<evidence type="ECO:0000256" key="2">
    <source>
        <dbReference type="ARBA" id="ARBA00022884"/>
    </source>
</evidence>
<dbReference type="SMART" id="SM00358">
    <property type="entry name" value="DSRM"/>
    <property type="match status" value="3"/>
</dbReference>
<dbReference type="InterPro" id="IPR014720">
    <property type="entry name" value="dsRBD_dom"/>
</dbReference>